<evidence type="ECO:0000313" key="4">
    <source>
        <dbReference type="EMBL" id="PHU36001.1"/>
    </source>
</evidence>
<dbReference type="Pfam" id="PF26078">
    <property type="entry name" value="Baseplate_J_M"/>
    <property type="match status" value="1"/>
</dbReference>
<organism evidence="4 5">
    <name type="scientific">Pseudobutyrivibrio ruminis</name>
    <dbReference type="NCBI Taxonomy" id="46206"/>
    <lineage>
        <taxon>Bacteria</taxon>
        <taxon>Bacillati</taxon>
        <taxon>Bacillota</taxon>
        <taxon>Clostridia</taxon>
        <taxon>Lachnospirales</taxon>
        <taxon>Lachnospiraceae</taxon>
        <taxon>Pseudobutyrivibrio</taxon>
    </lineage>
</organism>
<accession>A0A2G3DYG3</accession>
<protein>
    <submittedName>
        <fullName evidence="4">Phage tail protein</fullName>
    </submittedName>
</protein>
<dbReference type="InterPro" id="IPR058531">
    <property type="entry name" value="Baseplate_J_M"/>
</dbReference>
<evidence type="ECO:0000259" key="3">
    <source>
        <dbReference type="Pfam" id="PF26079"/>
    </source>
</evidence>
<gene>
    <name evidence="4" type="ORF">CSX01_01850</name>
</gene>
<dbReference type="EMBL" id="PDYF01000007">
    <property type="protein sequence ID" value="PHU36001.1"/>
    <property type="molecule type" value="Genomic_DNA"/>
</dbReference>
<feature type="domain" description="Baseplate J-like C-terminal" evidence="3">
    <location>
        <begin position="273"/>
        <end position="367"/>
    </location>
</feature>
<dbReference type="Proteomes" id="UP000225889">
    <property type="component" value="Unassembled WGS sequence"/>
</dbReference>
<dbReference type="PANTHER" id="PTHR37829">
    <property type="entry name" value="PHAGE-LIKE ELEMENT PBSX PROTEIN XKDT"/>
    <property type="match status" value="1"/>
</dbReference>
<evidence type="ECO:0000259" key="2">
    <source>
        <dbReference type="Pfam" id="PF26078"/>
    </source>
</evidence>
<feature type="domain" description="Baseplate J-like central" evidence="2">
    <location>
        <begin position="189"/>
        <end position="266"/>
    </location>
</feature>
<reference evidence="4 5" key="2">
    <citation type="submission" date="2017-10" db="EMBL/GenBank/DDBJ databases">
        <authorList>
            <person name="Banno H."/>
            <person name="Chua N.-H."/>
        </authorList>
    </citation>
    <scope>NUCLEOTIDE SEQUENCE [LARGE SCALE GENOMIC DNA]</scope>
    <source>
        <strain evidence="4 5">JK626</strain>
    </source>
</reference>
<comment type="similarity">
    <text evidence="1">Belongs to the Mu gp47/PBSX XkdT family.</text>
</comment>
<proteinExistence type="inferred from homology"/>
<evidence type="ECO:0000313" key="5">
    <source>
        <dbReference type="Proteomes" id="UP000225889"/>
    </source>
</evidence>
<comment type="caution">
    <text evidence="4">The sequence shown here is derived from an EMBL/GenBank/DDBJ whole genome shotgun (WGS) entry which is preliminary data.</text>
</comment>
<evidence type="ECO:0000256" key="1">
    <source>
        <dbReference type="ARBA" id="ARBA00038087"/>
    </source>
</evidence>
<reference evidence="4 5" key="1">
    <citation type="submission" date="2017-10" db="EMBL/GenBank/DDBJ databases">
        <title>Resolving the taxonomy of Roseburia spp., Eubacterium rectale and Agathobacter spp. through phylogenomic analysis.</title>
        <authorList>
            <person name="Sheridan P.O."/>
            <person name="Walker A.W."/>
            <person name="Duncan S.H."/>
            <person name="Scott K.P."/>
            <person name="Toole P.W.O."/>
            <person name="Luis P."/>
            <person name="Flint H.J."/>
        </authorList>
    </citation>
    <scope>NUCLEOTIDE SEQUENCE [LARGE SCALE GENOMIC DNA]</scope>
    <source>
        <strain evidence="4 5">JK626</strain>
    </source>
</reference>
<dbReference type="Pfam" id="PF26079">
    <property type="entry name" value="Baseplate_J_C"/>
    <property type="match status" value="1"/>
</dbReference>
<dbReference type="PANTHER" id="PTHR37829:SF3">
    <property type="entry name" value="PROTEIN JAYE-RELATED"/>
    <property type="match status" value="1"/>
</dbReference>
<dbReference type="AlphaFoldDB" id="A0A2G3DYG3"/>
<dbReference type="RefSeq" id="WP_099391220.1">
    <property type="nucleotide sequence ID" value="NZ_PDYF01000007.1"/>
</dbReference>
<sequence>MYESMTYEHLMEQLLSNVPTDVSTSEGSVVYSALSPLAYELERAYIEMDVLLKQTYADTSDYDYLELRAKERGLTPIQATYCKKLGVFNVAIPTGTRFLISNLYWTSGEIHATPDGYTGFCYVMTCETAGTGANAVSGELTLIECPDSSFDISKIDTAELLETATIPARDKESQADFLARYHDSFNAQSFGGNIADYMEKIHSIEGVGGVHICPAWQGGGTVKAIIIGADYKEASADLVTLVKNTMDPDDGLGGGLCPIGHVLTVASATGVNITITATVTPQTGTTTAELQTAIEQAMENYLEELRENWEDEYQTNHQGLVVRLAEIESRILNVDGVIDVADATINGTASNLSLDDSEIPLLEEVVV</sequence>
<dbReference type="InterPro" id="IPR058530">
    <property type="entry name" value="Baseplate_J-like_C"/>
</dbReference>
<dbReference type="InterPro" id="IPR052399">
    <property type="entry name" value="Phage_Baseplate_Assmbl_Protein"/>
</dbReference>
<name>A0A2G3DYG3_9FIRM</name>